<dbReference type="InterPro" id="IPR013830">
    <property type="entry name" value="SGNH_hydro"/>
</dbReference>
<feature type="domain" description="SGNH hydrolase-type esterase" evidence="1">
    <location>
        <begin position="6"/>
        <end position="173"/>
    </location>
</feature>
<dbReference type="PANTHER" id="PTHR14209">
    <property type="entry name" value="ISOAMYL ACETATE-HYDROLYZING ESTERASE 1"/>
    <property type="match status" value="1"/>
</dbReference>
<dbReference type="SUPFAM" id="SSF52266">
    <property type="entry name" value="SGNH hydrolase"/>
    <property type="match status" value="1"/>
</dbReference>
<sequence>MIKMVLFGDSITAGYTKKEITAKLTCRMSEYFPKADIINAGIPGETTEDGLKRIEAHVLKYKPDIVVIFFGANDAARHKFVSLDRYQRNLEEMIQLIGQEKVVLVSPPYTNQLLRHTDRPLERLMLYRDVTKKLAKKYHLPYVNMMASMMAAPDPNVYLQKDGLHFSNKGYDLLAKEMARAIKESKGV</sequence>
<dbReference type="Pfam" id="PF13472">
    <property type="entry name" value="Lipase_GDSL_2"/>
    <property type="match status" value="1"/>
</dbReference>
<dbReference type="InterPro" id="IPR036514">
    <property type="entry name" value="SGNH_hydro_sf"/>
</dbReference>
<dbReference type="EMBL" id="CP116507">
    <property type="protein sequence ID" value="WCG23434.1"/>
    <property type="molecule type" value="Genomic_DNA"/>
</dbReference>
<dbReference type="RefSeq" id="WP_222317215.1">
    <property type="nucleotide sequence ID" value="NZ_CP081833.1"/>
</dbReference>
<dbReference type="AlphaFoldDB" id="A0AAF0BGV5"/>
<dbReference type="GeneID" id="72384989"/>
<dbReference type="Proteomes" id="UP001179600">
    <property type="component" value="Chromosome"/>
</dbReference>
<evidence type="ECO:0000259" key="1">
    <source>
        <dbReference type="Pfam" id="PF13472"/>
    </source>
</evidence>
<evidence type="ECO:0000313" key="2">
    <source>
        <dbReference type="EMBL" id="WCG23434.1"/>
    </source>
</evidence>
<dbReference type="Gene3D" id="3.40.50.1110">
    <property type="entry name" value="SGNH hydrolase"/>
    <property type="match status" value="1"/>
</dbReference>
<proteinExistence type="predicted"/>
<organism evidence="2 3">
    <name type="scientific">Vagococcus lutrae</name>
    <dbReference type="NCBI Taxonomy" id="81947"/>
    <lineage>
        <taxon>Bacteria</taxon>
        <taxon>Bacillati</taxon>
        <taxon>Bacillota</taxon>
        <taxon>Bacilli</taxon>
        <taxon>Lactobacillales</taxon>
        <taxon>Enterococcaceae</taxon>
        <taxon>Vagococcus</taxon>
    </lineage>
</organism>
<dbReference type="InterPro" id="IPR045136">
    <property type="entry name" value="Iah1-like"/>
</dbReference>
<evidence type="ECO:0000313" key="3">
    <source>
        <dbReference type="Proteomes" id="UP001179600"/>
    </source>
</evidence>
<reference evidence="2" key="1">
    <citation type="submission" date="2023-01" db="EMBL/GenBank/DDBJ databases">
        <title>Oxazolidinone resistance genes in florfenicol resistant enterococci from beef cattle and veal calves at slaughter.</title>
        <authorList>
            <person name="Biggel M."/>
        </authorList>
    </citation>
    <scope>NUCLEOTIDE SEQUENCE</scope>
    <source>
        <strain evidence="2">K204-1</strain>
    </source>
</reference>
<accession>A0AAF0BGV5</accession>
<protein>
    <submittedName>
        <fullName evidence="2">GDSL-type esterase/lipase family protein</fullName>
    </submittedName>
</protein>
<name>A0AAF0BGV5_9ENTE</name>
<gene>
    <name evidence="2" type="ORF">PML95_04120</name>
</gene>
<dbReference type="PANTHER" id="PTHR14209:SF19">
    <property type="entry name" value="ISOAMYL ACETATE-HYDROLYZING ESTERASE 1 HOMOLOG"/>
    <property type="match status" value="1"/>
</dbReference>